<accession>A0A5B0QJ75</accession>
<keyword evidence="2" id="KW-1185">Reference proteome</keyword>
<dbReference type="Proteomes" id="UP000324748">
    <property type="component" value="Unassembled WGS sequence"/>
</dbReference>
<comment type="caution">
    <text evidence="1">The sequence shown here is derived from an EMBL/GenBank/DDBJ whole genome shotgun (WGS) entry which is preliminary data.</text>
</comment>
<dbReference type="AlphaFoldDB" id="A0A5B0QJ75"/>
<organism evidence="1 2">
    <name type="scientific">Puccinia graminis f. sp. tritici</name>
    <dbReference type="NCBI Taxonomy" id="56615"/>
    <lineage>
        <taxon>Eukaryota</taxon>
        <taxon>Fungi</taxon>
        <taxon>Dikarya</taxon>
        <taxon>Basidiomycota</taxon>
        <taxon>Pucciniomycotina</taxon>
        <taxon>Pucciniomycetes</taxon>
        <taxon>Pucciniales</taxon>
        <taxon>Pucciniaceae</taxon>
        <taxon>Puccinia</taxon>
    </lineage>
</organism>
<sequence length="101" mass="10967">MIFELVSRTLLCVNKGISLFLVAQSYTFVKDSLESLMTGISDLAISWRAYSQGGFGSVQPSFQSRPLPTASDPMILQFMSFLGPAYLSHHTTSGILVKSSG</sequence>
<evidence type="ECO:0000313" key="1">
    <source>
        <dbReference type="EMBL" id="KAA1113287.1"/>
    </source>
</evidence>
<dbReference type="EMBL" id="VSWC01000015">
    <property type="protein sequence ID" value="KAA1113287.1"/>
    <property type="molecule type" value="Genomic_DNA"/>
</dbReference>
<proteinExistence type="predicted"/>
<name>A0A5B0QJ75_PUCGR</name>
<reference evidence="1 2" key="1">
    <citation type="submission" date="2019-05" db="EMBL/GenBank/DDBJ databases">
        <title>Emergence of the Ug99 lineage of the wheat stem rust pathogen through somatic hybridization.</title>
        <authorList>
            <person name="Li F."/>
            <person name="Upadhyaya N.M."/>
            <person name="Sperschneider J."/>
            <person name="Matny O."/>
            <person name="Nguyen-Phuc H."/>
            <person name="Mago R."/>
            <person name="Raley C."/>
            <person name="Miller M.E."/>
            <person name="Silverstein K.A.T."/>
            <person name="Henningsen E."/>
            <person name="Hirsch C.D."/>
            <person name="Visser B."/>
            <person name="Pretorius Z.A."/>
            <person name="Steffenson B.J."/>
            <person name="Schwessinger B."/>
            <person name="Dodds P.N."/>
            <person name="Figueroa M."/>
        </authorList>
    </citation>
    <scope>NUCLEOTIDE SEQUENCE [LARGE SCALE GENOMIC DNA]</scope>
    <source>
        <strain evidence="1">21-0</strain>
    </source>
</reference>
<gene>
    <name evidence="1" type="ORF">PGT21_027240</name>
</gene>
<evidence type="ECO:0000313" key="2">
    <source>
        <dbReference type="Proteomes" id="UP000324748"/>
    </source>
</evidence>
<protein>
    <submittedName>
        <fullName evidence="1">Uncharacterized protein</fullName>
    </submittedName>
</protein>